<protein>
    <submittedName>
        <fullName evidence="2">Uncharacterized protein</fullName>
    </submittedName>
</protein>
<keyword evidence="3" id="KW-1185">Reference proteome</keyword>
<organism evidence="2 3">
    <name type="scientific">Runella defluvii</name>
    <dbReference type="NCBI Taxonomy" id="370973"/>
    <lineage>
        <taxon>Bacteria</taxon>
        <taxon>Pseudomonadati</taxon>
        <taxon>Bacteroidota</taxon>
        <taxon>Cytophagia</taxon>
        <taxon>Cytophagales</taxon>
        <taxon>Spirosomataceae</taxon>
        <taxon>Runella</taxon>
    </lineage>
</organism>
<dbReference type="RefSeq" id="WP_183976372.1">
    <property type="nucleotide sequence ID" value="NZ_JACIBY010000008.1"/>
</dbReference>
<evidence type="ECO:0000313" key="2">
    <source>
        <dbReference type="EMBL" id="MBB3839807.1"/>
    </source>
</evidence>
<accession>A0A7W6ERS5</accession>
<keyword evidence="1" id="KW-0472">Membrane</keyword>
<dbReference type="AlphaFoldDB" id="A0A7W6ERS5"/>
<dbReference type="EMBL" id="JACIBY010000008">
    <property type="protein sequence ID" value="MBB3839807.1"/>
    <property type="molecule type" value="Genomic_DNA"/>
</dbReference>
<feature type="transmembrane region" description="Helical" evidence="1">
    <location>
        <begin position="74"/>
        <end position="94"/>
    </location>
</feature>
<keyword evidence="1" id="KW-1133">Transmembrane helix</keyword>
<gene>
    <name evidence="2" type="ORF">FHS57_003818</name>
</gene>
<reference evidence="2 3" key="1">
    <citation type="submission" date="2020-08" db="EMBL/GenBank/DDBJ databases">
        <title>Genomic Encyclopedia of Type Strains, Phase IV (KMG-IV): sequencing the most valuable type-strain genomes for metagenomic binning, comparative biology and taxonomic classification.</title>
        <authorList>
            <person name="Goeker M."/>
        </authorList>
    </citation>
    <scope>NUCLEOTIDE SEQUENCE [LARGE SCALE GENOMIC DNA]</scope>
    <source>
        <strain evidence="2 3">DSM 17976</strain>
    </source>
</reference>
<proteinExistence type="predicted"/>
<evidence type="ECO:0000313" key="3">
    <source>
        <dbReference type="Proteomes" id="UP000541352"/>
    </source>
</evidence>
<dbReference type="Proteomes" id="UP000541352">
    <property type="component" value="Unassembled WGS sequence"/>
</dbReference>
<feature type="transmembrane region" description="Helical" evidence="1">
    <location>
        <begin position="47"/>
        <end position="67"/>
    </location>
</feature>
<keyword evidence="1" id="KW-0812">Transmembrane</keyword>
<name>A0A7W6ERS5_9BACT</name>
<sequence length="134" mass="14577">MKSNLFFYLILAVLIVVDAWLLAHPNLLGKIGVMMFKYDMIRTFPRALATVGLTALVCQGIVLGLHAKAQKKTAFAVLGAFLLLSIGILINTYFKFSSGTYAMTGAGFKTGAHLTPLILMLIFGNGLYETSSRK</sequence>
<evidence type="ECO:0000256" key="1">
    <source>
        <dbReference type="SAM" id="Phobius"/>
    </source>
</evidence>
<comment type="caution">
    <text evidence="2">The sequence shown here is derived from an EMBL/GenBank/DDBJ whole genome shotgun (WGS) entry which is preliminary data.</text>
</comment>
<feature type="transmembrane region" description="Helical" evidence="1">
    <location>
        <begin position="106"/>
        <end position="128"/>
    </location>
</feature>